<evidence type="ECO:0000313" key="3">
    <source>
        <dbReference type="EMBL" id="SUA21259.1"/>
    </source>
</evidence>
<dbReference type="SUPFAM" id="SSF52540">
    <property type="entry name" value="P-loop containing nucleoside triphosphate hydrolases"/>
    <property type="match status" value="1"/>
</dbReference>
<dbReference type="PANTHER" id="PTHR42855">
    <property type="entry name" value="ABC TRANSPORTER ATP-BINDING SUBUNIT"/>
    <property type="match status" value="1"/>
</dbReference>
<name>A0A378VWE8_NEIGO</name>
<organism evidence="3">
    <name type="scientific">Neisseria gonorrhoeae</name>
    <dbReference type="NCBI Taxonomy" id="485"/>
    <lineage>
        <taxon>Bacteria</taxon>
        <taxon>Pseudomonadati</taxon>
        <taxon>Pseudomonadota</taxon>
        <taxon>Betaproteobacteria</taxon>
        <taxon>Neisseriales</taxon>
        <taxon>Neisseriaceae</taxon>
        <taxon>Neisseria</taxon>
    </lineage>
</organism>
<dbReference type="AlphaFoldDB" id="A0A378VWE8"/>
<feature type="transmembrane region" description="Helical" evidence="2">
    <location>
        <begin position="202"/>
        <end position="222"/>
    </location>
</feature>
<dbReference type="InterPro" id="IPR051309">
    <property type="entry name" value="ABCF_ATPase"/>
</dbReference>
<feature type="compositionally biased region" description="Basic and acidic residues" evidence="1">
    <location>
        <begin position="96"/>
        <end position="105"/>
    </location>
</feature>
<dbReference type="InterPro" id="IPR027417">
    <property type="entry name" value="P-loop_NTPase"/>
</dbReference>
<dbReference type="PANTHER" id="PTHR42855:SF1">
    <property type="entry name" value="ABC TRANSPORTER DOMAIN-CONTAINING PROTEIN"/>
    <property type="match status" value="1"/>
</dbReference>
<feature type="region of interest" description="Disordered" evidence="1">
    <location>
        <begin position="85"/>
        <end position="144"/>
    </location>
</feature>
<sequence>MLAKLFTRPANILVLDEPTNDLDIDTQELLEDLLRDYQGTVFLVSHDRMFLDNVITQSIVFEGQGRLKEYIGGYQDYIDAKSREDKIQTASAPKASDVEPAKENPKPTVRSNFPTKNSANSTPCPTKSPPWKPNRQKSTRSFPIPEFSKITKSRSIAKPRRRNRNAAFGKAGTLGAAGNQTERQCRLKSNRKKKMFKRPEEIIVLILAVLWIAGTYFLAALFGADAYTVLKITALTLLWSAASFLLWQKNLSRHI</sequence>
<protein>
    <submittedName>
        <fullName evidence="3">Putative ATP-binding protein</fullName>
    </submittedName>
</protein>
<dbReference type="EMBL" id="UGRI01000001">
    <property type="protein sequence ID" value="SUA21259.1"/>
    <property type="molecule type" value="Genomic_DNA"/>
</dbReference>
<keyword evidence="3" id="KW-0547">Nucleotide-binding</keyword>
<feature type="transmembrane region" description="Helical" evidence="2">
    <location>
        <begin position="228"/>
        <end position="247"/>
    </location>
</feature>
<reference evidence="3" key="1">
    <citation type="submission" date="2018-06" db="EMBL/GenBank/DDBJ databases">
        <authorList>
            <consortium name="Pathogen Informatics"/>
            <person name="Doyle S."/>
        </authorList>
    </citation>
    <scope>NUCLEOTIDE SEQUENCE [LARGE SCALE GENOMIC DNA]</scope>
    <source>
        <strain evidence="3">NCTC11421</strain>
    </source>
</reference>
<proteinExistence type="predicted"/>
<keyword evidence="2" id="KW-0812">Transmembrane</keyword>
<accession>A0A378VWE8</accession>
<keyword evidence="3" id="KW-0067">ATP-binding</keyword>
<dbReference type="Gene3D" id="3.40.50.300">
    <property type="entry name" value="P-loop containing nucleotide triphosphate hydrolases"/>
    <property type="match status" value="1"/>
</dbReference>
<keyword evidence="2" id="KW-1133">Transmembrane helix</keyword>
<evidence type="ECO:0000256" key="2">
    <source>
        <dbReference type="SAM" id="Phobius"/>
    </source>
</evidence>
<keyword evidence="2" id="KW-0472">Membrane</keyword>
<dbReference type="GO" id="GO:0005524">
    <property type="term" value="F:ATP binding"/>
    <property type="evidence" value="ECO:0007669"/>
    <property type="project" value="UniProtKB-KW"/>
</dbReference>
<gene>
    <name evidence="3" type="ORF">NCTC11421_01336</name>
</gene>
<evidence type="ECO:0000256" key="1">
    <source>
        <dbReference type="SAM" id="MobiDB-lite"/>
    </source>
</evidence>
<feature type="compositionally biased region" description="Polar residues" evidence="1">
    <location>
        <begin position="109"/>
        <end position="125"/>
    </location>
</feature>